<comment type="caution">
    <text evidence="2">The sequence shown here is derived from an EMBL/GenBank/DDBJ whole genome shotgun (WGS) entry which is preliminary data.</text>
</comment>
<gene>
    <name evidence="2" type="ORF">HPB48_018649</name>
</gene>
<sequence length="204" mass="22199">MLLNMHGSQPMASGLEERTRQDLTDSFVRRAHQMSERRGEETPDADQEPLQERKGGRKTTIALTVGDSGTTRGWIPDSAADCAAGSSPRSTPSEAAVREAPLRHVFTAGCFSGAARHPPRARAARFLVQGKRAAVLKVPSPPTRFWYPPGRDQRARRRLFRADVARHASAACTPRTESVTGKSDALTAKADVISRSRFVALPVS</sequence>
<evidence type="ECO:0000313" key="2">
    <source>
        <dbReference type="EMBL" id="KAH9373706.1"/>
    </source>
</evidence>
<keyword evidence="3" id="KW-1185">Reference proteome</keyword>
<name>A0A9J6GE34_HAELO</name>
<dbReference type="AlphaFoldDB" id="A0A9J6GE34"/>
<dbReference type="VEuPathDB" id="VectorBase:HLOH_046531"/>
<evidence type="ECO:0000313" key="3">
    <source>
        <dbReference type="Proteomes" id="UP000821853"/>
    </source>
</evidence>
<feature type="region of interest" description="Disordered" evidence="1">
    <location>
        <begin position="1"/>
        <end position="61"/>
    </location>
</feature>
<dbReference type="Proteomes" id="UP000821853">
    <property type="component" value="Chromosome 4"/>
</dbReference>
<organism evidence="2 3">
    <name type="scientific">Haemaphysalis longicornis</name>
    <name type="common">Bush tick</name>
    <dbReference type="NCBI Taxonomy" id="44386"/>
    <lineage>
        <taxon>Eukaryota</taxon>
        <taxon>Metazoa</taxon>
        <taxon>Ecdysozoa</taxon>
        <taxon>Arthropoda</taxon>
        <taxon>Chelicerata</taxon>
        <taxon>Arachnida</taxon>
        <taxon>Acari</taxon>
        <taxon>Parasitiformes</taxon>
        <taxon>Ixodida</taxon>
        <taxon>Ixodoidea</taxon>
        <taxon>Ixodidae</taxon>
        <taxon>Haemaphysalinae</taxon>
        <taxon>Haemaphysalis</taxon>
    </lineage>
</organism>
<evidence type="ECO:0000256" key="1">
    <source>
        <dbReference type="SAM" id="MobiDB-lite"/>
    </source>
</evidence>
<feature type="compositionally biased region" description="Polar residues" evidence="1">
    <location>
        <begin position="1"/>
        <end position="11"/>
    </location>
</feature>
<dbReference type="EMBL" id="JABSTR010000006">
    <property type="protein sequence ID" value="KAH9373706.1"/>
    <property type="molecule type" value="Genomic_DNA"/>
</dbReference>
<proteinExistence type="predicted"/>
<reference evidence="2 3" key="1">
    <citation type="journal article" date="2020" name="Cell">
        <title>Large-Scale Comparative Analyses of Tick Genomes Elucidate Their Genetic Diversity and Vector Capacities.</title>
        <authorList>
            <consortium name="Tick Genome and Microbiome Consortium (TIGMIC)"/>
            <person name="Jia N."/>
            <person name="Wang J."/>
            <person name="Shi W."/>
            <person name="Du L."/>
            <person name="Sun Y."/>
            <person name="Zhan W."/>
            <person name="Jiang J.F."/>
            <person name="Wang Q."/>
            <person name="Zhang B."/>
            <person name="Ji P."/>
            <person name="Bell-Sakyi L."/>
            <person name="Cui X.M."/>
            <person name="Yuan T.T."/>
            <person name="Jiang B.G."/>
            <person name="Yang W.F."/>
            <person name="Lam T.T."/>
            <person name="Chang Q.C."/>
            <person name="Ding S.J."/>
            <person name="Wang X.J."/>
            <person name="Zhu J.G."/>
            <person name="Ruan X.D."/>
            <person name="Zhao L."/>
            <person name="Wei J.T."/>
            <person name="Ye R.Z."/>
            <person name="Que T.C."/>
            <person name="Du C.H."/>
            <person name="Zhou Y.H."/>
            <person name="Cheng J.X."/>
            <person name="Dai P.F."/>
            <person name="Guo W.B."/>
            <person name="Han X.H."/>
            <person name="Huang E.J."/>
            <person name="Li L.F."/>
            <person name="Wei W."/>
            <person name="Gao Y.C."/>
            <person name="Liu J.Z."/>
            <person name="Shao H.Z."/>
            <person name="Wang X."/>
            <person name="Wang C.C."/>
            <person name="Yang T.C."/>
            <person name="Huo Q.B."/>
            <person name="Li W."/>
            <person name="Chen H.Y."/>
            <person name="Chen S.E."/>
            <person name="Zhou L.G."/>
            <person name="Ni X.B."/>
            <person name="Tian J.H."/>
            <person name="Sheng Y."/>
            <person name="Liu T."/>
            <person name="Pan Y.S."/>
            <person name="Xia L.Y."/>
            <person name="Li J."/>
            <person name="Zhao F."/>
            <person name="Cao W.C."/>
        </authorList>
    </citation>
    <scope>NUCLEOTIDE SEQUENCE [LARGE SCALE GENOMIC DNA]</scope>
    <source>
        <strain evidence="2">HaeL-2018</strain>
    </source>
</reference>
<accession>A0A9J6GE34</accession>
<protein>
    <submittedName>
        <fullName evidence="2">Uncharacterized protein</fullName>
    </submittedName>
</protein>